<reference evidence="4" key="1">
    <citation type="journal article" date="2020" name="Stud. Mycol.">
        <title>101 Dothideomycetes genomes: a test case for predicting lifestyles and emergence of pathogens.</title>
        <authorList>
            <person name="Haridas S."/>
            <person name="Albert R."/>
            <person name="Binder M."/>
            <person name="Bloem J."/>
            <person name="Labutti K."/>
            <person name="Salamov A."/>
            <person name="Andreopoulos B."/>
            <person name="Baker S."/>
            <person name="Barry K."/>
            <person name="Bills G."/>
            <person name="Bluhm B."/>
            <person name="Cannon C."/>
            <person name="Castanera R."/>
            <person name="Culley D."/>
            <person name="Daum C."/>
            <person name="Ezra D."/>
            <person name="Gonzalez J."/>
            <person name="Henrissat B."/>
            <person name="Kuo A."/>
            <person name="Liang C."/>
            <person name="Lipzen A."/>
            <person name="Lutzoni F."/>
            <person name="Magnuson J."/>
            <person name="Mondo S."/>
            <person name="Nolan M."/>
            <person name="Ohm R."/>
            <person name="Pangilinan J."/>
            <person name="Park H.-J."/>
            <person name="Ramirez L."/>
            <person name="Alfaro M."/>
            <person name="Sun H."/>
            <person name="Tritt A."/>
            <person name="Yoshinaga Y."/>
            <person name="Zwiers L.-H."/>
            <person name="Turgeon B."/>
            <person name="Goodwin S."/>
            <person name="Spatafora J."/>
            <person name="Crous P."/>
            <person name="Grigoriev I."/>
        </authorList>
    </citation>
    <scope>NUCLEOTIDE SEQUENCE</scope>
    <source>
        <strain evidence="4">CBS 262.69</strain>
    </source>
</reference>
<dbReference type="InterPro" id="IPR035396">
    <property type="entry name" value="Bac_rhamnosid6H"/>
</dbReference>
<dbReference type="OrthoDB" id="10036721at2759"/>
<keyword evidence="5" id="KW-1185">Reference proteome</keyword>
<dbReference type="InterPro" id="IPR008928">
    <property type="entry name" value="6-hairpin_glycosidase_sf"/>
</dbReference>
<feature type="chain" id="PRO_5026177578" evidence="1">
    <location>
        <begin position="20"/>
        <end position="671"/>
    </location>
</feature>
<gene>
    <name evidence="4" type="ORF">EJ06DRAFT_543919</name>
</gene>
<dbReference type="InterPro" id="IPR012341">
    <property type="entry name" value="6hp_glycosidase-like_sf"/>
</dbReference>
<evidence type="ECO:0000259" key="3">
    <source>
        <dbReference type="Pfam" id="PF17390"/>
    </source>
</evidence>
<feature type="domain" description="Alpha-L-rhamnosidase six-hairpin glycosidase" evidence="2">
    <location>
        <begin position="243"/>
        <end position="460"/>
    </location>
</feature>
<keyword evidence="1" id="KW-0732">Signal</keyword>
<dbReference type="SUPFAM" id="SSF48208">
    <property type="entry name" value="Six-hairpin glycosidases"/>
    <property type="match status" value="1"/>
</dbReference>
<dbReference type="Gene3D" id="2.60.420.10">
    <property type="entry name" value="Maltose phosphorylase, domain 3"/>
    <property type="match status" value="1"/>
</dbReference>
<dbReference type="PANTHER" id="PTHR34987">
    <property type="entry name" value="C, PUTATIVE (AFU_ORTHOLOGUE AFUA_3G02880)-RELATED"/>
    <property type="match status" value="1"/>
</dbReference>
<protein>
    <submittedName>
        <fullName evidence="4">Six-hairpin glycosidase</fullName>
    </submittedName>
</protein>
<proteinExistence type="predicted"/>
<dbReference type="GO" id="GO:0016798">
    <property type="term" value="F:hydrolase activity, acting on glycosyl bonds"/>
    <property type="evidence" value="ECO:0007669"/>
    <property type="project" value="UniProtKB-KW"/>
</dbReference>
<feature type="signal peptide" evidence="1">
    <location>
        <begin position="1"/>
        <end position="19"/>
    </location>
</feature>
<evidence type="ECO:0000313" key="4">
    <source>
        <dbReference type="EMBL" id="KAF2398719.1"/>
    </source>
</evidence>
<dbReference type="GO" id="GO:0005975">
    <property type="term" value="P:carbohydrate metabolic process"/>
    <property type="evidence" value="ECO:0007669"/>
    <property type="project" value="InterPro"/>
</dbReference>
<keyword evidence="4" id="KW-0326">Glycosidase</keyword>
<dbReference type="AlphaFoldDB" id="A0A6G1HSA4"/>
<dbReference type="FunFam" id="1.50.10.10:FF:000052">
    <property type="entry name" value="Alpha-L-rhamnosidase B, putative"/>
    <property type="match status" value="1"/>
</dbReference>
<name>A0A6G1HSA4_9PEZI</name>
<dbReference type="EMBL" id="ML996699">
    <property type="protein sequence ID" value="KAF2398719.1"/>
    <property type="molecule type" value="Genomic_DNA"/>
</dbReference>
<dbReference type="Gene3D" id="1.50.10.10">
    <property type="match status" value="1"/>
</dbReference>
<keyword evidence="4" id="KW-0378">Hydrolase</keyword>
<dbReference type="InterPro" id="IPR035398">
    <property type="entry name" value="Bac_rhamnosid_C"/>
</dbReference>
<sequence>MRLLHPLLLALSFSLETTAQRCWRQLTCTGPSAPSFPGPWDVQNFAPASRTLQPKRILSLPAGALLSQYPGPAPLSRNGSALVFDFGLLVGGLITLTYTSTGPGRIGLAFSEARDYIGEWSDASNGRFRGPDGAVYGTVNGGGRGRYVMPDWALRGGFRYLTVFWTTGAGARLEVQDVELEIAFQPTWADLRAYQGYFHCSDRMLNRIWYAGAYTLQTNAVPTNTGRMVPMLNRGWANNATLGPGDSIIVDGAKRDRAVWPGDMGVAVPASFVSTGDLESVRNALQVMFDYQNKDGSFPEAGPPLLQQNSDTYHMWTLIGTYNYMLYTDDTAFLDKNWAKFQRAVAYIADKVEDGLLHVSGTRDWARWGQGGPNAEANMILYHTLTTAALVATWTSRAPPSLAQSYTVQASALRTAINAQLYDPPFNSFKDNTTRTALHPQDANALAILFNITSGPRSAGISTSLTKNWTPIGPSPPELPGNISPFITSFELAAHFSINQTARALDLLRRTWGWYIDHPNGTQSTLIEGYRTDGSWGYRRERGYKDESYVSHAHGWSAGPTSALTHYIAGLDVIERLGRRWSVRPQFGDLRFAEAGFVTRLGKFRTGWRKVEGGYDVEIETPVGTEGDVVLPVLSAGVMPTVMVNGAAARARLAAGVEMVLPGGRYNITVR</sequence>
<dbReference type="Pfam" id="PF17390">
    <property type="entry name" value="Bac_rhamnosid_C"/>
    <property type="match status" value="1"/>
</dbReference>
<dbReference type="Pfam" id="PF17389">
    <property type="entry name" value="Bac_rhamnosid6H"/>
    <property type="match status" value="1"/>
</dbReference>
<dbReference type="PANTHER" id="PTHR34987:SF5">
    <property type="entry name" value="ALPHA-RHAMNOSIDASE"/>
    <property type="match status" value="1"/>
</dbReference>
<organism evidence="4 5">
    <name type="scientific">Trichodelitschia bisporula</name>
    <dbReference type="NCBI Taxonomy" id="703511"/>
    <lineage>
        <taxon>Eukaryota</taxon>
        <taxon>Fungi</taxon>
        <taxon>Dikarya</taxon>
        <taxon>Ascomycota</taxon>
        <taxon>Pezizomycotina</taxon>
        <taxon>Dothideomycetes</taxon>
        <taxon>Dothideomycetes incertae sedis</taxon>
        <taxon>Phaeotrichales</taxon>
        <taxon>Phaeotrichaceae</taxon>
        <taxon>Trichodelitschia</taxon>
    </lineage>
</organism>
<evidence type="ECO:0000313" key="5">
    <source>
        <dbReference type="Proteomes" id="UP000799640"/>
    </source>
</evidence>
<accession>A0A6G1HSA4</accession>
<evidence type="ECO:0000256" key="1">
    <source>
        <dbReference type="SAM" id="SignalP"/>
    </source>
</evidence>
<feature type="domain" description="Alpha-L-rhamnosidase C-terminal" evidence="3">
    <location>
        <begin position="579"/>
        <end position="635"/>
    </location>
</feature>
<dbReference type="Proteomes" id="UP000799640">
    <property type="component" value="Unassembled WGS sequence"/>
</dbReference>
<evidence type="ECO:0000259" key="2">
    <source>
        <dbReference type="Pfam" id="PF17389"/>
    </source>
</evidence>